<evidence type="ECO:0000256" key="1">
    <source>
        <dbReference type="ARBA" id="ARBA00008898"/>
    </source>
</evidence>
<dbReference type="SMART" id="SM00903">
    <property type="entry name" value="Flavin_Reduct"/>
    <property type="match status" value="1"/>
</dbReference>
<evidence type="ECO:0000259" key="3">
    <source>
        <dbReference type="SMART" id="SM00903"/>
    </source>
</evidence>
<comment type="caution">
    <text evidence="4">The sequence shown here is derived from an EMBL/GenBank/DDBJ whole genome shotgun (WGS) entry which is preliminary data.</text>
</comment>
<dbReference type="RefSeq" id="WP_183372735.1">
    <property type="nucleotide sequence ID" value="NZ_BAABHL010000001.1"/>
</dbReference>
<evidence type="ECO:0000313" key="4">
    <source>
        <dbReference type="EMBL" id="MBB4137901.1"/>
    </source>
</evidence>
<name>A0A840F1Z3_9ACTN</name>
<keyword evidence="5" id="KW-1185">Reference proteome</keyword>
<dbReference type="SUPFAM" id="SSF50475">
    <property type="entry name" value="FMN-binding split barrel"/>
    <property type="match status" value="1"/>
</dbReference>
<protein>
    <submittedName>
        <fullName evidence="4">Flavin reductase (DIM6/NTAB) family NADH-FMN oxidoreductase RutF</fullName>
    </submittedName>
</protein>
<sequence length="162" mass="16866">MMRVDATLAVEFREAMANLCAPVTVVGVLDDERAHGTTVSAVMSLSMTPPLIAVALADTSDTLALIRRTGAFSINVLSAAQASIAMSLATKGVDKFADIGWHRCAGTPRVADCAAWLPCTVADDLPGGDHRIIVGAVADASIDPGASPLTYHRRTFGTHVAH</sequence>
<dbReference type="PANTHER" id="PTHR30466">
    <property type="entry name" value="FLAVIN REDUCTASE"/>
    <property type="match status" value="1"/>
</dbReference>
<dbReference type="AlphaFoldDB" id="A0A840F1Z3"/>
<dbReference type="GO" id="GO:0010181">
    <property type="term" value="F:FMN binding"/>
    <property type="evidence" value="ECO:0007669"/>
    <property type="project" value="InterPro"/>
</dbReference>
<dbReference type="Gene3D" id="2.30.110.10">
    <property type="entry name" value="Electron Transport, Fmn-binding Protein, Chain A"/>
    <property type="match status" value="1"/>
</dbReference>
<dbReference type="InterPro" id="IPR002563">
    <property type="entry name" value="Flavin_Rdtase-like_dom"/>
</dbReference>
<comment type="similarity">
    <text evidence="1">Belongs to the non-flavoprotein flavin reductase family.</text>
</comment>
<dbReference type="PANTHER" id="PTHR30466:SF1">
    <property type="entry name" value="FMN REDUCTASE (NADH) RUTF"/>
    <property type="match status" value="1"/>
</dbReference>
<dbReference type="InterPro" id="IPR012349">
    <property type="entry name" value="Split_barrel_FMN-bd"/>
</dbReference>
<evidence type="ECO:0000256" key="2">
    <source>
        <dbReference type="ARBA" id="ARBA00023002"/>
    </source>
</evidence>
<accession>A0A840F1Z3</accession>
<dbReference type="Proteomes" id="UP000551501">
    <property type="component" value="Unassembled WGS sequence"/>
</dbReference>
<dbReference type="EMBL" id="JACIFP010000001">
    <property type="protein sequence ID" value="MBB4137901.1"/>
    <property type="molecule type" value="Genomic_DNA"/>
</dbReference>
<dbReference type="Pfam" id="PF01613">
    <property type="entry name" value="Flavin_Reduct"/>
    <property type="match status" value="1"/>
</dbReference>
<evidence type="ECO:0000313" key="5">
    <source>
        <dbReference type="Proteomes" id="UP000551501"/>
    </source>
</evidence>
<gene>
    <name evidence="4" type="ORF">BKA16_004453</name>
</gene>
<dbReference type="InterPro" id="IPR050268">
    <property type="entry name" value="NADH-dep_flavin_reductase"/>
</dbReference>
<feature type="domain" description="Flavin reductase like" evidence="3">
    <location>
        <begin position="16"/>
        <end position="158"/>
    </location>
</feature>
<proteinExistence type="inferred from homology"/>
<reference evidence="4 5" key="1">
    <citation type="submission" date="2020-08" db="EMBL/GenBank/DDBJ databases">
        <title>Sequencing the genomes of 1000 actinobacteria strains.</title>
        <authorList>
            <person name="Klenk H.-P."/>
        </authorList>
    </citation>
    <scope>NUCLEOTIDE SEQUENCE [LARGE SCALE GENOMIC DNA]</scope>
    <source>
        <strain evidence="4 5">DSM 45298</strain>
    </source>
</reference>
<organism evidence="4 5">
    <name type="scientific">Gordonia humi</name>
    <dbReference type="NCBI Taxonomy" id="686429"/>
    <lineage>
        <taxon>Bacteria</taxon>
        <taxon>Bacillati</taxon>
        <taxon>Actinomycetota</taxon>
        <taxon>Actinomycetes</taxon>
        <taxon>Mycobacteriales</taxon>
        <taxon>Gordoniaceae</taxon>
        <taxon>Gordonia</taxon>
    </lineage>
</organism>
<dbReference type="GO" id="GO:0042602">
    <property type="term" value="F:riboflavin reductase (NADPH) activity"/>
    <property type="evidence" value="ECO:0007669"/>
    <property type="project" value="TreeGrafter"/>
</dbReference>
<keyword evidence="2" id="KW-0560">Oxidoreductase</keyword>